<reference evidence="1 2" key="1">
    <citation type="journal article" date="2016" name="Front. Microbiol.">
        <title>Microevolution Analysis of Bacillus coahuilensis Unveils Differences in Phosphorus Acquisition Strategies and Their Regulation.</title>
        <authorList>
            <person name="Gomez-Lunar Z."/>
            <person name="Hernandez-Gonzalez I."/>
            <person name="Rodriguez-Torres M.D."/>
            <person name="Souza V."/>
            <person name="Olmedo-Alvarez G."/>
        </authorList>
    </citation>
    <scope>NUCLEOTIDE SEQUENCE [LARGE SCALE GENOMIC DNA]</scope>
    <source>
        <strain evidence="2">p1.1.43</strain>
    </source>
</reference>
<comment type="caution">
    <text evidence="1">The sequence shown here is derived from an EMBL/GenBank/DDBJ whole genome shotgun (WGS) entry which is preliminary data.</text>
</comment>
<dbReference type="Proteomes" id="UP000074108">
    <property type="component" value="Unassembled WGS sequence"/>
</dbReference>
<organism evidence="1 2">
    <name type="scientific">Bacillus coahuilensis p1.1.43</name>
    <dbReference type="NCBI Taxonomy" id="1150625"/>
    <lineage>
        <taxon>Bacteria</taxon>
        <taxon>Bacillati</taxon>
        <taxon>Bacillota</taxon>
        <taxon>Bacilli</taxon>
        <taxon>Bacillales</taxon>
        <taxon>Bacillaceae</taxon>
        <taxon>Bacillus</taxon>
    </lineage>
</organism>
<dbReference type="OrthoDB" id="9785438at2"/>
<dbReference type="EMBL" id="LDYG01000003">
    <property type="protein sequence ID" value="KUP09132.1"/>
    <property type="molecule type" value="Genomic_DNA"/>
</dbReference>
<evidence type="ECO:0000313" key="2">
    <source>
        <dbReference type="Proteomes" id="UP000074108"/>
    </source>
</evidence>
<dbReference type="GO" id="GO:0015035">
    <property type="term" value="F:protein-disulfide reductase activity"/>
    <property type="evidence" value="ECO:0007669"/>
    <property type="project" value="InterPro"/>
</dbReference>
<dbReference type="PANTHER" id="PTHR33639">
    <property type="entry name" value="THIOL-DISULFIDE OXIDOREDUCTASE DCC"/>
    <property type="match status" value="1"/>
</dbReference>
<evidence type="ECO:0000313" key="1">
    <source>
        <dbReference type="EMBL" id="KUP09132.1"/>
    </source>
</evidence>
<dbReference type="PATRIC" id="fig|1150625.3.peg.304"/>
<keyword evidence="2" id="KW-1185">Reference proteome</keyword>
<dbReference type="AlphaFoldDB" id="A0A147KC59"/>
<accession>A0A147KC59</accession>
<proteinExistence type="predicted"/>
<dbReference type="STRING" id="1150625.Q75_01455"/>
<dbReference type="PANTHER" id="PTHR33639:SF2">
    <property type="entry name" value="DUF393 DOMAIN-CONTAINING PROTEIN"/>
    <property type="match status" value="1"/>
</dbReference>
<sequence>MHKIILFDGVCNLCDGVVQFVLKHNTREDIYFASLQSEIGKKLYEQHISEPLQKLDTFVYIEKECGYTRSTAALKLAKNLNAPWKALTVFIIVPRSIRDKVYNWVAINRYTWFGKKESCMIPHPKWKKRFLC</sequence>
<dbReference type="InterPro" id="IPR052927">
    <property type="entry name" value="DCC_oxidoreductase"/>
</dbReference>
<gene>
    <name evidence="1" type="ORF">Q75_01455</name>
</gene>
<name>A0A147KC59_9BACI</name>
<dbReference type="Pfam" id="PF04134">
    <property type="entry name" value="DCC1-like"/>
    <property type="match status" value="1"/>
</dbReference>
<dbReference type="RefSeq" id="WP_059350102.1">
    <property type="nucleotide sequence ID" value="NZ_LDYG01000003.1"/>
</dbReference>
<dbReference type="InterPro" id="IPR007263">
    <property type="entry name" value="DCC1-like"/>
</dbReference>
<protein>
    <submittedName>
        <fullName evidence="1">Thiol-disulfide oxidoreductase</fullName>
    </submittedName>
</protein>